<dbReference type="InterPro" id="IPR003594">
    <property type="entry name" value="HATPase_dom"/>
</dbReference>
<evidence type="ECO:0000259" key="10">
    <source>
        <dbReference type="PROSITE" id="PS50109"/>
    </source>
</evidence>
<evidence type="ECO:0000256" key="5">
    <source>
        <dbReference type="ARBA" id="ARBA00022741"/>
    </source>
</evidence>
<keyword evidence="6" id="KW-0418">Kinase</keyword>
<protein>
    <recommendedName>
        <fullName evidence="2">histidine kinase</fullName>
        <ecNumber evidence="2">2.7.13.3</ecNumber>
    </recommendedName>
</protein>
<dbReference type="InterPro" id="IPR011495">
    <property type="entry name" value="Sig_transdc_His_kin_sub2_dim/P"/>
</dbReference>
<dbReference type="EC" id="2.7.13.3" evidence="2"/>
<keyword evidence="9" id="KW-0472">Membrane</keyword>
<dbReference type="GO" id="GO:0004673">
    <property type="term" value="F:protein histidine kinase activity"/>
    <property type="evidence" value="ECO:0007669"/>
    <property type="project" value="UniProtKB-EC"/>
</dbReference>
<dbReference type="Gene3D" id="3.30.450.20">
    <property type="entry name" value="PAS domain"/>
    <property type="match status" value="1"/>
</dbReference>
<dbReference type="InterPro" id="IPR000700">
    <property type="entry name" value="PAS-assoc_C"/>
</dbReference>
<gene>
    <name evidence="13" type="ORF">G3569_08545</name>
</gene>
<keyword evidence="9" id="KW-0812">Transmembrane</keyword>
<dbReference type="InterPro" id="IPR005467">
    <property type="entry name" value="His_kinase_dom"/>
</dbReference>
<dbReference type="NCBIfam" id="TIGR00229">
    <property type="entry name" value="sensory_box"/>
    <property type="match status" value="1"/>
</dbReference>
<keyword evidence="9" id="KW-1133">Transmembrane helix</keyword>
<evidence type="ECO:0000256" key="6">
    <source>
        <dbReference type="ARBA" id="ARBA00022777"/>
    </source>
</evidence>
<evidence type="ECO:0000256" key="8">
    <source>
        <dbReference type="ARBA" id="ARBA00023026"/>
    </source>
</evidence>
<reference evidence="13 14" key="1">
    <citation type="submission" date="2020-02" db="EMBL/GenBank/DDBJ databases">
        <title>Aliifodinibius halophilus 2W32, complete genome.</title>
        <authorList>
            <person name="Li Y."/>
            <person name="Wu S."/>
        </authorList>
    </citation>
    <scope>NUCLEOTIDE SEQUENCE [LARGE SCALE GENOMIC DNA]</scope>
    <source>
        <strain evidence="13 14">2W32</strain>
    </source>
</reference>
<dbReference type="SUPFAM" id="SSF55874">
    <property type="entry name" value="ATPase domain of HSP90 chaperone/DNA topoisomerase II/histidine kinase"/>
    <property type="match status" value="1"/>
</dbReference>
<dbReference type="Pfam" id="PF07568">
    <property type="entry name" value="HisKA_2"/>
    <property type="match status" value="1"/>
</dbReference>
<dbReference type="AlphaFoldDB" id="A0A6M1TBV1"/>
<accession>A0A6M1TBV1</accession>
<evidence type="ECO:0000256" key="7">
    <source>
        <dbReference type="ARBA" id="ARBA00022840"/>
    </source>
</evidence>
<organism evidence="13 14">
    <name type="scientific">Fodinibius halophilus</name>
    <dbReference type="NCBI Taxonomy" id="1736908"/>
    <lineage>
        <taxon>Bacteria</taxon>
        <taxon>Pseudomonadati</taxon>
        <taxon>Balneolota</taxon>
        <taxon>Balneolia</taxon>
        <taxon>Balneolales</taxon>
        <taxon>Balneolaceae</taxon>
        <taxon>Fodinibius</taxon>
    </lineage>
</organism>
<keyword evidence="8" id="KW-0843">Virulence</keyword>
<dbReference type="InterPro" id="IPR000014">
    <property type="entry name" value="PAS"/>
</dbReference>
<evidence type="ECO:0000313" key="14">
    <source>
        <dbReference type="Proteomes" id="UP000479132"/>
    </source>
</evidence>
<evidence type="ECO:0000256" key="9">
    <source>
        <dbReference type="SAM" id="Phobius"/>
    </source>
</evidence>
<keyword evidence="3" id="KW-0597">Phosphoprotein</keyword>
<dbReference type="PROSITE" id="PS50109">
    <property type="entry name" value="HIS_KIN"/>
    <property type="match status" value="1"/>
</dbReference>
<evidence type="ECO:0000256" key="3">
    <source>
        <dbReference type="ARBA" id="ARBA00022553"/>
    </source>
</evidence>
<dbReference type="PROSITE" id="PS50113">
    <property type="entry name" value="PAC"/>
    <property type="match status" value="1"/>
</dbReference>
<dbReference type="RefSeq" id="WP_165268089.1">
    <property type="nucleotide sequence ID" value="NZ_JAALLS010000009.1"/>
</dbReference>
<dbReference type="Proteomes" id="UP000479132">
    <property type="component" value="Unassembled WGS sequence"/>
</dbReference>
<sequence length="579" mass="65957">MVGLLNSISNNRSRIAIILVFVVLALFMMVGSYYGIKTLSSVRAYIAGEGQWTKAQKEAVSSLLEYSIHKEPSYYKKFQDKLELHQGFEKARKTLMSDNPHLDVAYRGFQQGVGQDKDIDLLIWVTQNFKDLDLLQKAIGIWAKGDTHIEKLEKLGVQLHTAIKKGELGVEKREQIVAEVSSIDRRLTELEGQFSHTMGELASWVRTLIFWTITIVGITLLLIGYLVVNSFFREINNLNDKLSKSESKFKKVLQHSRDVVYQLDIQSGQYKYISPYVEEMLGYSTDVFLKKGRSFVLDHVHPKDIKKMKQEIMDMEKDGHSEYFADETEFRIKTHEGDYIWVNNQRALVTDDCGEPVGVVGSVRDISERKKNEVEIEQSLKEKQTLLEEIHHRVKNNLAVISSLLELQKHESSESLVSVFEDTQSRIRSIAMIHEKLYQNETLSAINIQEYIEDFTGMVSDAFNSQQKNIAITKEVKSFDLDITKAVPLGLILNELLNNAFKHGFKELKEGEIVVSLDETDGIVHFSVADNGNKLPNDFSLQESSSLGMTLVKTLTQQLEGEIDISQNGWTKFGISFQV</sequence>
<dbReference type="SMART" id="SM00086">
    <property type="entry name" value="PAC"/>
    <property type="match status" value="1"/>
</dbReference>
<evidence type="ECO:0000259" key="12">
    <source>
        <dbReference type="PROSITE" id="PS50113"/>
    </source>
</evidence>
<dbReference type="PROSITE" id="PS50112">
    <property type="entry name" value="PAS"/>
    <property type="match status" value="1"/>
</dbReference>
<dbReference type="SUPFAM" id="SSF55785">
    <property type="entry name" value="PYP-like sensor domain (PAS domain)"/>
    <property type="match status" value="1"/>
</dbReference>
<feature type="domain" description="PAC" evidence="12">
    <location>
        <begin position="326"/>
        <end position="378"/>
    </location>
</feature>
<comment type="catalytic activity">
    <reaction evidence="1">
        <text>ATP + protein L-histidine = ADP + protein N-phospho-L-histidine.</text>
        <dbReference type="EC" id="2.7.13.3"/>
    </reaction>
</comment>
<keyword evidence="7" id="KW-0067">ATP-binding</keyword>
<dbReference type="EMBL" id="JAALLS010000009">
    <property type="protein sequence ID" value="NGP88404.1"/>
    <property type="molecule type" value="Genomic_DNA"/>
</dbReference>
<proteinExistence type="predicted"/>
<dbReference type="InterPro" id="IPR013655">
    <property type="entry name" value="PAS_fold_3"/>
</dbReference>
<evidence type="ECO:0000259" key="11">
    <source>
        <dbReference type="PROSITE" id="PS50112"/>
    </source>
</evidence>
<keyword evidence="4" id="KW-0808">Transferase</keyword>
<feature type="domain" description="PAS" evidence="11">
    <location>
        <begin position="245"/>
        <end position="319"/>
    </location>
</feature>
<dbReference type="Pfam" id="PF02518">
    <property type="entry name" value="HATPase_c"/>
    <property type="match status" value="1"/>
</dbReference>
<comment type="caution">
    <text evidence="13">The sequence shown here is derived from an EMBL/GenBank/DDBJ whole genome shotgun (WGS) entry which is preliminary data.</text>
</comment>
<feature type="transmembrane region" description="Helical" evidence="9">
    <location>
        <begin position="15"/>
        <end position="36"/>
    </location>
</feature>
<dbReference type="CDD" id="cd00130">
    <property type="entry name" value="PAS"/>
    <property type="match status" value="1"/>
</dbReference>
<keyword evidence="5" id="KW-0547">Nucleotide-binding</keyword>
<dbReference type="PANTHER" id="PTHR41523">
    <property type="entry name" value="TWO-COMPONENT SYSTEM SENSOR PROTEIN"/>
    <property type="match status" value="1"/>
</dbReference>
<dbReference type="PANTHER" id="PTHR41523:SF8">
    <property type="entry name" value="ETHYLENE RESPONSE SENSOR PROTEIN"/>
    <property type="match status" value="1"/>
</dbReference>
<feature type="transmembrane region" description="Helical" evidence="9">
    <location>
        <begin position="208"/>
        <end position="228"/>
    </location>
</feature>
<dbReference type="SMART" id="SM00387">
    <property type="entry name" value="HATPase_c"/>
    <property type="match status" value="1"/>
</dbReference>
<dbReference type="InterPro" id="IPR035965">
    <property type="entry name" value="PAS-like_dom_sf"/>
</dbReference>
<evidence type="ECO:0000256" key="2">
    <source>
        <dbReference type="ARBA" id="ARBA00012438"/>
    </source>
</evidence>
<dbReference type="SMART" id="SM00091">
    <property type="entry name" value="PAS"/>
    <property type="match status" value="1"/>
</dbReference>
<dbReference type="InterPro" id="IPR001610">
    <property type="entry name" value="PAC"/>
</dbReference>
<evidence type="ECO:0000256" key="4">
    <source>
        <dbReference type="ARBA" id="ARBA00022679"/>
    </source>
</evidence>
<dbReference type="Gene3D" id="3.30.565.10">
    <property type="entry name" value="Histidine kinase-like ATPase, C-terminal domain"/>
    <property type="match status" value="1"/>
</dbReference>
<dbReference type="InterPro" id="IPR036890">
    <property type="entry name" value="HATPase_C_sf"/>
</dbReference>
<feature type="domain" description="Histidine kinase" evidence="10">
    <location>
        <begin position="389"/>
        <end position="579"/>
    </location>
</feature>
<evidence type="ECO:0000256" key="1">
    <source>
        <dbReference type="ARBA" id="ARBA00000085"/>
    </source>
</evidence>
<name>A0A6M1TBV1_9BACT</name>
<dbReference type="GO" id="GO:0005524">
    <property type="term" value="F:ATP binding"/>
    <property type="evidence" value="ECO:0007669"/>
    <property type="project" value="UniProtKB-KW"/>
</dbReference>
<evidence type="ECO:0000313" key="13">
    <source>
        <dbReference type="EMBL" id="NGP88404.1"/>
    </source>
</evidence>
<keyword evidence="14" id="KW-1185">Reference proteome</keyword>
<dbReference type="Pfam" id="PF08447">
    <property type="entry name" value="PAS_3"/>
    <property type="match status" value="1"/>
</dbReference>